<feature type="domain" description="Peptidase S1" evidence="11">
    <location>
        <begin position="131"/>
        <end position="387"/>
    </location>
</feature>
<keyword evidence="4" id="KW-0732">Signal</keyword>
<dbReference type="InterPro" id="IPR033116">
    <property type="entry name" value="TRYPSIN_SER"/>
</dbReference>
<dbReference type="EMBL" id="JARGDH010000004">
    <property type="protein sequence ID" value="KAL0270396.1"/>
    <property type="molecule type" value="Genomic_DNA"/>
</dbReference>
<keyword evidence="2" id="KW-0964">Secreted</keyword>
<dbReference type="PROSITE" id="PS00135">
    <property type="entry name" value="TRYPSIN_SER"/>
    <property type="match status" value="1"/>
</dbReference>
<dbReference type="InterPro" id="IPR001314">
    <property type="entry name" value="Peptidase_S1A"/>
</dbReference>
<evidence type="ECO:0000256" key="1">
    <source>
        <dbReference type="ARBA" id="ARBA00004613"/>
    </source>
</evidence>
<dbReference type="SUPFAM" id="SSF50494">
    <property type="entry name" value="Trypsin-like serine proteases"/>
    <property type="match status" value="1"/>
</dbReference>
<dbReference type="GO" id="GO:0006508">
    <property type="term" value="P:proteolysis"/>
    <property type="evidence" value="ECO:0007669"/>
    <property type="project" value="UniProtKB-KW"/>
</dbReference>
<dbReference type="InterPro" id="IPR018114">
    <property type="entry name" value="TRYPSIN_HIS"/>
</dbReference>
<comment type="similarity">
    <text evidence="9">Belongs to the peptidase S1 family. CLIP subfamily.</text>
</comment>
<comment type="subcellular location">
    <subcellularLocation>
        <location evidence="1">Secreted</location>
    </subcellularLocation>
</comment>
<evidence type="ECO:0000256" key="10">
    <source>
        <dbReference type="RuleBase" id="RU363034"/>
    </source>
</evidence>
<dbReference type="SMART" id="SM00020">
    <property type="entry name" value="Tryp_SPc"/>
    <property type="match status" value="1"/>
</dbReference>
<dbReference type="InterPro" id="IPR051487">
    <property type="entry name" value="Ser/Thr_Proteases_Immune/Dev"/>
</dbReference>
<organism evidence="12">
    <name type="scientific">Menopon gallinae</name>
    <name type="common">poultry shaft louse</name>
    <dbReference type="NCBI Taxonomy" id="328185"/>
    <lineage>
        <taxon>Eukaryota</taxon>
        <taxon>Metazoa</taxon>
        <taxon>Ecdysozoa</taxon>
        <taxon>Arthropoda</taxon>
        <taxon>Hexapoda</taxon>
        <taxon>Insecta</taxon>
        <taxon>Pterygota</taxon>
        <taxon>Neoptera</taxon>
        <taxon>Paraneoptera</taxon>
        <taxon>Psocodea</taxon>
        <taxon>Troctomorpha</taxon>
        <taxon>Phthiraptera</taxon>
        <taxon>Amblycera</taxon>
        <taxon>Menoponidae</taxon>
        <taxon>Menopon</taxon>
    </lineage>
</organism>
<dbReference type="GO" id="GO:0005576">
    <property type="term" value="C:extracellular region"/>
    <property type="evidence" value="ECO:0007669"/>
    <property type="project" value="UniProtKB-SubCell"/>
</dbReference>
<evidence type="ECO:0000259" key="11">
    <source>
        <dbReference type="PROSITE" id="PS50240"/>
    </source>
</evidence>
<name>A0AAW2HL92_9NEOP</name>
<dbReference type="InterPro" id="IPR009003">
    <property type="entry name" value="Peptidase_S1_PA"/>
</dbReference>
<dbReference type="InterPro" id="IPR001254">
    <property type="entry name" value="Trypsin_dom"/>
</dbReference>
<comment type="caution">
    <text evidence="12">The sequence shown here is derived from an EMBL/GenBank/DDBJ whole genome shotgun (WGS) entry which is preliminary data.</text>
</comment>
<keyword evidence="7" id="KW-0865">Zymogen</keyword>
<dbReference type="AlphaFoldDB" id="A0AAW2HL92"/>
<gene>
    <name evidence="12" type="ORF">PYX00_007821</name>
</gene>
<proteinExistence type="inferred from homology"/>
<evidence type="ECO:0000256" key="3">
    <source>
        <dbReference type="ARBA" id="ARBA00022670"/>
    </source>
</evidence>
<keyword evidence="3 10" id="KW-0645">Protease</keyword>
<evidence type="ECO:0000256" key="5">
    <source>
        <dbReference type="ARBA" id="ARBA00022801"/>
    </source>
</evidence>
<evidence type="ECO:0000313" key="12">
    <source>
        <dbReference type="EMBL" id="KAL0270396.1"/>
    </source>
</evidence>
<dbReference type="Gene3D" id="2.40.10.10">
    <property type="entry name" value="Trypsin-like serine proteases"/>
    <property type="match status" value="2"/>
</dbReference>
<evidence type="ECO:0000256" key="7">
    <source>
        <dbReference type="ARBA" id="ARBA00023145"/>
    </source>
</evidence>
<protein>
    <recommendedName>
        <fullName evidence="11">Peptidase S1 domain-containing protein</fullName>
    </recommendedName>
</protein>
<evidence type="ECO:0000256" key="9">
    <source>
        <dbReference type="ARBA" id="ARBA00024195"/>
    </source>
</evidence>
<dbReference type="InterPro" id="IPR043504">
    <property type="entry name" value="Peptidase_S1_PA_chymotrypsin"/>
</dbReference>
<sequence>MEPNECADKLTDSAAEEFLFRCTNTGKICCPPVRTTNAPSLQTAHTTRPANHSNGATTKFNNAQSNKGTESHRHTTTNLCSVCEAEKKETTTPRTTTTTAQPVIPVTKFSSHRNFRLLPSKCGLNDFPNRITEGEEAELGEFPWMALVGFRERRGDLKWICGGTLINRRYVLTAAHCIYRQRNTVPMVRLGEHNLENATDCDKANNFCLDPPIDFSVEEVIPHEGWNSTTIKNDIALFRLPRDVEGNKSYSILPICLPFDLEKKNSSENVKYEVAGWGKTDWNSHTGSSVLRKASLSSISNTDCNLCKGKKKEKYCPITHLQMCAQGWKAVDVCKGDSGGPLMTSRQKTYQVGITSFKTSEYCGADNIPSIFTRVESYLDWILNNIKD</sequence>
<reference evidence="12" key="1">
    <citation type="journal article" date="2024" name="Gigascience">
        <title>Chromosome-level genome of the poultry shaft louse Menopon gallinae provides insight into the host-switching and adaptive evolution of parasitic lice.</title>
        <authorList>
            <person name="Xu Y."/>
            <person name="Ma L."/>
            <person name="Liu S."/>
            <person name="Liang Y."/>
            <person name="Liu Q."/>
            <person name="He Z."/>
            <person name="Tian L."/>
            <person name="Duan Y."/>
            <person name="Cai W."/>
            <person name="Li H."/>
            <person name="Song F."/>
        </authorList>
    </citation>
    <scope>NUCLEOTIDE SEQUENCE</scope>
    <source>
        <strain evidence="12">Cailab_2023a</strain>
    </source>
</reference>
<dbReference type="PROSITE" id="PS50240">
    <property type="entry name" value="TRYPSIN_DOM"/>
    <property type="match status" value="1"/>
</dbReference>
<dbReference type="PRINTS" id="PR00722">
    <property type="entry name" value="CHYMOTRYPSIN"/>
</dbReference>
<keyword evidence="5 10" id="KW-0378">Hydrolase</keyword>
<dbReference type="GO" id="GO:0004252">
    <property type="term" value="F:serine-type endopeptidase activity"/>
    <property type="evidence" value="ECO:0007669"/>
    <property type="project" value="InterPro"/>
</dbReference>
<dbReference type="PANTHER" id="PTHR24256">
    <property type="entry name" value="TRYPTASE-RELATED"/>
    <property type="match status" value="1"/>
</dbReference>
<accession>A0AAW2HL92</accession>
<keyword evidence="6 10" id="KW-0720">Serine protease</keyword>
<evidence type="ECO:0000256" key="2">
    <source>
        <dbReference type="ARBA" id="ARBA00022525"/>
    </source>
</evidence>
<evidence type="ECO:0000256" key="6">
    <source>
        <dbReference type="ARBA" id="ARBA00022825"/>
    </source>
</evidence>
<evidence type="ECO:0000256" key="4">
    <source>
        <dbReference type="ARBA" id="ARBA00022729"/>
    </source>
</evidence>
<dbReference type="Pfam" id="PF00089">
    <property type="entry name" value="Trypsin"/>
    <property type="match status" value="1"/>
</dbReference>
<dbReference type="PROSITE" id="PS00134">
    <property type="entry name" value="TRYPSIN_HIS"/>
    <property type="match status" value="1"/>
</dbReference>
<evidence type="ECO:0000256" key="8">
    <source>
        <dbReference type="ARBA" id="ARBA00023157"/>
    </source>
</evidence>
<dbReference type="CDD" id="cd00190">
    <property type="entry name" value="Tryp_SPc"/>
    <property type="match status" value="1"/>
</dbReference>
<keyword evidence="8" id="KW-1015">Disulfide bond</keyword>
<dbReference type="FunFam" id="2.40.10.10:FF:000146">
    <property type="entry name" value="Serine protease 53"/>
    <property type="match status" value="1"/>
</dbReference>